<accession>A0ABR7D8X6</accession>
<protein>
    <recommendedName>
        <fullName evidence="3">Phage protein</fullName>
    </recommendedName>
</protein>
<name>A0ABR7D8X6_9CLOT</name>
<dbReference type="Proteomes" id="UP000596929">
    <property type="component" value="Unassembled WGS sequence"/>
</dbReference>
<comment type="caution">
    <text evidence="1">The sequence shown here is derived from an EMBL/GenBank/DDBJ whole genome shotgun (WGS) entry which is preliminary data.</text>
</comment>
<proteinExistence type="predicted"/>
<evidence type="ECO:0000313" key="1">
    <source>
        <dbReference type="EMBL" id="MBC5627605.1"/>
    </source>
</evidence>
<reference evidence="1 2" key="1">
    <citation type="submission" date="2020-08" db="EMBL/GenBank/DDBJ databases">
        <title>Genome public.</title>
        <authorList>
            <person name="Liu C."/>
            <person name="Sun Q."/>
        </authorList>
    </citation>
    <scope>NUCLEOTIDE SEQUENCE [LARGE SCALE GENOMIC DNA]</scope>
    <source>
        <strain evidence="1 2">NSJ-6</strain>
    </source>
</reference>
<sequence length="111" mass="13060">MIVKVYDYLKENNVECYFVGQHKGECKSKYVVLKDSGTKSLDGRVGKGYIDIIFYVPQNQYTKCESFKKSIKEMIKDFKKIRYTGMETGIVTDDEKKALTFSMMYENYKRL</sequence>
<dbReference type="EMBL" id="JACOOO010000001">
    <property type="protein sequence ID" value="MBC5627605.1"/>
    <property type="molecule type" value="Genomic_DNA"/>
</dbReference>
<organism evidence="1 2">
    <name type="scientific">Clostridium hominis</name>
    <dbReference type="NCBI Taxonomy" id="2763036"/>
    <lineage>
        <taxon>Bacteria</taxon>
        <taxon>Bacillati</taxon>
        <taxon>Bacillota</taxon>
        <taxon>Clostridia</taxon>
        <taxon>Eubacteriales</taxon>
        <taxon>Clostridiaceae</taxon>
        <taxon>Clostridium</taxon>
    </lineage>
</organism>
<keyword evidence="2" id="KW-1185">Reference proteome</keyword>
<evidence type="ECO:0008006" key="3">
    <source>
        <dbReference type="Google" id="ProtNLM"/>
    </source>
</evidence>
<evidence type="ECO:0000313" key="2">
    <source>
        <dbReference type="Proteomes" id="UP000596929"/>
    </source>
</evidence>
<gene>
    <name evidence="1" type="ORF">H8S20_01715</name>
</gene>
<dbReference type="RefSeq" id="WP_186859152.1">
    <property type="nucleotide sequence ID" value="NZ_JACOOO010000001.1"/>
</dbReference>